<evidence type="ECO:0000313" key="3">
    <source>
        <dbReference type="Proteomes" id="UP000179807"/>
    </source>
</evidence>
<organism evidence="2 3">
    <name type="scientific">Tritrichomonas foetus</name>
    <dbReference type="NCBI Taxonomy" id="1144522"/>
    <lineage>
        <taxon>Eukaryota</taxon>
        <taxon>Metamonada</taxon>
        <taxon>Parabasalia</taxon>
        <taxon>Tritrichomonadida</taxon>
        <taxon>Tritrichomonadidae</taxon>
        <taxon>Tritrichomonas</taxon>
    </lineage>
</organism>
<dbReference type="PROSITE" id="PS51468">
    <property type="entry name" value="VIT"/>
    <property type="match status" value="1"/>
</dbReference>
<dbReference type="AlphaFoldDB" id="A0A1J4JKM4"/>
<dbReference type="EMBL" id="MLAK01001030">
    <property type="protein sequence ID" value="OHS98951.1"/>
    <property type="molecule type" value="Genomic_DNA"/>
</dbReference>
<evidence type="ECO:0000259" key="1">
    <source>
        <dbReference type="PROSITE" id="PS51468"/>
    </source>
</evidence>
<evidence type="ECO:0000313" key="2">
    <source>
        <dbReference type="EMBL" id="OHS98951.1"/>
    </source>
</evidence>
<proteinExistence type="predicted"/>
<reference evidence="2" key="1">
    <citation type="submission" date="2016-10" db="EMBL/GenBank/DDBJ databases">
        <authorList>
            <person name="Benchimol M."/>
            <person name="Almeida L.G."/>
            <person name="Vasconcelos A.T."/>
            <person name="Perreira-Neves A."/>
            <person name="Rosa I.A."/>
            <person name="Tasca T."/>
            <person name="Bogo M.R."/>
            <person name="de Souza W."/>
        </authorList>
    </citation>
    <scope>NUCLEOTIDE SEQUENCE [LARGE SCALE GENOMIC DNA]</scope>
    <source>
        <strain evidence="2">K</strain>
    </source>
</reference>
<dbReference type="PANTHER" id="PTHR45737:SF6">
    <property type="entry name" value="VON WILLEBRAND FACTOR A DOMAIN-CONTAINING PROTEIN 5A"/>
    <property type="match status" value="1"/>
</dbReference>
<dbReference type="Proteomes" id="UP000179807">
    <property type="component" value="Unassembled WGS sequence"/>
</dbReference>
<keyword evidence="3" id="KW-1185">Reference proteome</keyword>
<dbReference type="PANTHER" id="PTHR45737">
    <property type="entry name" value="VON WILLEBRAND FACTOR A DOMAIN-CONTAINING PROTEIN 5A"/>
    <property type="match status" value="1"/>
</dbReference>
<name>A0A1J4JKM4_9EUKA</name>
<gene>
    <name evidence="2" type="ORF">TRFO_34678</name>
</gene>
<feature type="domain" description="VIT" evidence="1">
    <location>
        <begin position="9"/>
        <end position="138"/>
    </location>
</feature>
<accession>A0A1J4JKM4</accession>
<dbReference type="RefSeq" id="XP_068352088.1">
    <property type="nucleotide sequence ID" value="XM_068509798.1"/>
</dbReference>
<dbReference type="OrthoDB" id="1729737at2759"/>
<comment type="caution">
    <text evidence="2">The sequence shown here is derived from an EMBL/GenBank/DDBJ whole genome shotgun (WGS) entry which is preliminary data.</text>
</comment>
<protein>
    <recommendedName>
        <fullName evidence="1">VIT domain-containing protein</fullName>
    </recommendedName>
</protein>
<dbReference type="Pfam" id="PF08487">
    <property type="entry name" value="VIT"/>
    <property type="match status" value="1"/>
</dbReference>
<dbReference type="InterPro" id="IPR013694">
    <property type="entry name" value="VIT"/>
</dbReference>
<dbReference type="GeneID" id="94844502"/>
<dbReference type="SMART" id="SM00609">
    <property type="entry name" value="VIT"/>
    <property type="match status" value="1"/>
</dbReference>
<sequence>MNNRHDLFGVFHGQTHHNDIITIKPKCAEIKGTIKGFIADLKITQTIMNDSGFFIKNLSYDFPTDNNLCIYKIYFIVGQEKIVAQLKEKKIAQKIYKEAKESGITVFRNESHSYGKNKIKLGNIDAQKKCKIIIRCAFEAKLINLNEISFKFPFRKIHSEYKMELDLKICEQQPIKSIFMNGKKINCNCSIFNNNATLKIDNIKSFQDSIFLTIHMKNSIESLLTCSNDTIVVSFIPPPKPLTNEAFINENQEIIFLIDCGFSMRQMISPIKKCLLNCINIGCPEA</sequence>
<dbReference type="VEuPathDB" id="TrichDB:TRFO_34678"/>